<dbReference type="KEGG" id="llu:AKJ09_04348"/>
<dbReference type="STRING" id="1391654.AKJ09_04348"/>
<dbReference type="EMBL" id="CP012333">
    <property type="protein sequence ID" value="AKU97684.1"/>
    <property type="molecule type" value="Genomic_DNA"/>
</dbReference>
<accession>A0A0K1PX22</accession>
<keyword evidence="3" id="KW-1185">Reference proteome</keyword>
<evidence type="ECO:0000313" key="3">
    <source>
        <dbReference type="Proteomes" id="UP000064967"/>
    </source>
</evidence>
<protein>
    <submittedName>
        <fullName evidence="2">Uncharacterized protein</fullName>
    </submittedName>
</protein>
<gene>
    <name evidence="2" type="ORF">AKJ09_04348</name>
</gene>
<name>A0A0K1PX22_9BACT</name>
<organism evidence="2 3">
    <name type="scientific">Labilithrix luteola</name>
    <dbReference type="NCBI Taxonomy" id="1391654"/>
    <lineage>
        <taxon>Bacteria</taxon>
        <taxon>Pseudomonadati</taxon>
        <taxon>Myxococcota</taxon>
        <taxon>Polyangia</taxon>
        <taxon>Polyangiales</taxon>
        <taxon>Labilitrichaceae</taxon>
        <taxon>Labilithrix</taxon>
    </lineage>
</organism>
<evidence type="ECO:0000256" key="1">
    <source>
        <dbReference type="SAM" id="MobiDB-lite"/>
    </source>
</evidence>
<evidence type="ECO:0000313" key="2">
    <source>
        <dbReference type="EMBL" id="AKU97684.1"/>
    </source>
</evidence>
<dbReference type="Proteomes" id="UP000064967">
    <property type="component" value="Chromosome"/>
</dbReference>
<dbReference type="AlphaFoldDB" id="A0A0K1PX22"/>
<feature type="region of interest" description="Disordered" evidence="1">
    <location>
        <begin position="336"/>
        <end position="358"/>
    </location>
</feature>
<sequence>MFALTSALTAACEKYEPPPTATIVGLESAVLYDAKAPIVVDFGMAIDPATLSLSIATYETNIEGDLGDEDDDPNTTLNVLFGHNPLDGDRAGRIELANGNRRVVLHPDSALPVGPKLVLLVEPGLESVDGRRRNNRTRIPFSYAVRCAANANASGFVNGVYFVLLEVEQPLGTQIQLYGSINVDPKTGILAATFTNADRNADNSRCPGGCGPADACRLLPAPECVAPSTKAASVDEYSDFLPNPTPPTGYSFAVEGCVADGQNGTGIVTAPAMMVVQSPAVTVAGLTMTAFFGDGADGQPPRATGSLTADTVLLGTSAIGAGKGTMSARLIAPSEVPPGVPMAKLPTAAADGGADASP</sequence>
<proteinExistence type="predicted"/>
<reference evidence="2 3" key="1">
    <citation type="submission" date="2015-08" db="EMBL/GenBank/DDBJ databases">
        <authorList>
            <person name="Babu N.S."/>
            <person name="Beckwith C.J."/>
            <person name="Beseler K.G."/>
            <person name="Brison A."/>
            <person name="Carone J.V."/>
            <person name="Caskin T.P."/>
            <person name="Diamond M."/>
            <person name="Durham M.E."/>
            <person name="Foxe J.M."/>
            <person name="Go M."/>
            <person name="Henderson B.A."/>
            <person name="Jones I.B."/>
            <person name="McGettigan J.A."/>
            <person name="Micheletti S.J."/>
            <person name="Nasrallah M.E."/>
            <person name="Ortiz D."/>
            <person name="Piller C.R."/>
            <person name="Privatt S.R."/>
            <person name="Schneider S.L."/>
            <person name="Sharp S."/>
            <person name="Smith T.C."/>
            <person name="Stanton J.D."/>
            <person name="Ullery H.E."/>
            <person name="Wilson R.J."/>
            <person name="Serrano M.G."/>
            <person name="Buck G."/>
            <person name="Lee V."/>
            <person name="Wang Y."/>
            <person name="Carvalho R."/>
            <person name="Voegtly L."/>
            <person name="Shi R."/>
            <person name="Duckworth R."/>
            <person name="Johnson A."/>
            <person name="Loviza R."/>
            <person name="Walstead R."/>
            <person name="Shah Z."/>
            <person name="Kiflezghi M."/>
            <person name="Wade K."/>
            <person name="Ball S.L."/>
            <person name="Bradley K.W."/>
            <person name="Asai D.J."/>
            <person name="Bowman C.A."/>
            <person name="Russell D.A."/>
            <person name="Pope W.H."/>
            <person name="Jacobs-Sera D."/>
            <person name="Hendrix R.W."/>
            <person name="Hatfull G.F."/>
        </authorList>
    </citation>
    <scope>NUCLEOTIDE SEQUENCE [LARGE SCALE GENOMIC DNA]</scope>
    <source>
        <strain evidence="2 3">DSM 27648</strain>
    </source>
</reference>